<proteinExistence type="predicted"/>
<dbReference type="OrthoDB" id="3763505at2759"/>
<protein>
    <submittedName>
        <fullName evidence="1">Uncharacterized protein</fullName>
    </submittedName>
</protein>
<evidence type="ECO:0000313" key="1">
    <source>
        <dbReference type="EMBL" id="KAF2399624.1"/>
    </source>
</evidence>
<accession>A0A6G1HUM2</accession>
<keyword evidence="2" id="KW-1185">Reference proteome</keyword>
<dbReference type="EMBL" id="ML996697">
    <property type="protein sequence ID" value="KAF2399624.1"/>
    <property type="molecule type" value="Genomic_DNA"/>
</dbReference>
<evidence type="ECO:0000313" key="2">
    <source>
        <dbReference type="Proteomes" id="UP000799640"/>
    </source>
</evidence>
<sequence>MSKLSSLSTQKILRSRGRDMASKLQAFLSHQRSPKQLSRTITLSAPLSRPQFSLSAQPGFGPAHATSWSKRSKTYSSWDSLLVTHATTNQPVRCLTSVSRRGLVFSATCGRMCLLTSQRQ</sequence>
<gene>
    <name evidence="1" type="ORF">EJ06DRAFT_60278</name>
</gene>
<reference evidence="1" key="1">
    <citation type="journal article" date="2020" name="Stud. Mycol.">
        <title>101 Dothideomycetes genomes: a test case for predicting lifestyles and emergence of pathogens.</title>
        <authorList>
            <person name="Haridas S."/>
            <person name="Albert R."/>
            <person name="Binder M."/>
            <person name="Bloem J."/>
            <person name="Labutti K."/>
            <person name="Salamov A."/>
            <person name="Andreopoulos B."/>
            <person name="Baker S."/>
            <person name="Barry K."/>
            <person name="Bills G."/>
            <person name="Bluhm B."/>
            <person name="Cannon C."/>
            <person name="Castanera R."/>
            <person name="Culley D."/>
            <person name="Daum C."/>
            <person name="Ezra D."/>
            <person name="Gonzalez J."/>
            <person name="Henrissat B."/>
            <person name="Kuo A."/>
            <person name="Liang C."/>
            <person name="Lipzen A."/>
            <person name="Lutzoni F."/>
            <person name="Magnuson J."/>
            <person name="Mondo S."/>
            <person name="Nolan M."/>
            <person name="Ohm R."/>
            <person name="Pangilinan J."/>
            <person name="Park H.-J."/>
            <person name="Ramirez L."/>
            <person name="Alfaro M."/>
            <person name="Sun H."/>
            <person name="Tritt A."/>
            <person name="Yoshinaga Y."/>
            <person name="Zwiers L.-H."/>
            <person name="Turgeon B."/>
            <person name="Goodwin S."/>
            <person name="Spatafora J."/>
            <person name="Crous P."/>
            <person name="Grigoriev I."/>
        </authorList>
    </citation>
    <scope>NUCLEOTIDE SEQUENCE</scope>
    <source>
        <strain evidence="1">CBS 262.69</strain>
    </source>
</reference>
<dbReference type="AlphaFoldDB" id="A0A6G1HUM2"/>
<organism evidence="1 2">
    <name type="scientific">Trichodelitschia bisporula</name>
    <dbReference type="NCBI Taxonomy" id="703511"/>
    <lineage>
        <taxon>Eukaryota</taxon>
        <taxon>Fungi</taxon>
        <taxon>Dikarya</taxon>
        <taxon>Ascomycota</taxon>
        <taxon>Pezizomycotina</taxon>
        <taxon>Dothideomycetes</taxon>
        <taxon>Dothideomycetes incertae sedis</taxon>
        <taxon>Phaeotrichales</taxon>
        <taxon>Phaeotrichaceae</taxon>
        <taxon>Trichodelitschia</taxon>
    </lineage>
</organism>
<dbReference type="Proteomes" id="UP000799640">
    <property type="component" value="Unassembled WGS sequence"/>
</dbReference>
<name>A0A6G1HUM2_9PEZI</name>